<dbReference type="SUPFAM" id="SSF53474">
    <property type="entry name" value="alpha/beta-Hydrolases"/>
    <property type="match status" value="1"/>
</dbReference>
<organism evidence="2">
    <name type="scientific">Amphimedon queenslandica</name>
    <name type="common">Sponge</name>
    <dbReference type="NCBI Taxonomy" id="400682"/>
    <lineage>
        <taxon>Eukaryota</taxon>
        <taxon>Metazoa</taxon>
        <taxon>Porifera</taxon>
        <taxon>Demospongiae</taxon>
        <taxon>Heteroscleromorpha</taxon>
        <taxon>Haplosclerida</taxon>
        <taxon>Niphatidae</taxon>
        <taxon>Amphimedon</taxon>
    </lineage>
</organism>
<dbReference type="Pfam" id="PF00561">
    <property type="entry name" value="Abhydrolase_1"/>
    <property type="match status" value="1"/>
</dbReference>
<feature type="domain" description="AB hydrolase-1" evidence="1">
    <location>
        <begin position="38"/>
        <end position="277"/>
    </location>
</feature>
<reference evidence="2" key="1">
    <citation type="submission" date="2017-05" db="UniProtKB">
        <authorList>
            <consortium name="EnsemblMetazoa"/>
        </authorList>
    </citation>
    <scope>IDENTIFICATION</scope>
</reference>
<dbReference type="PANTHER" id="PTHR43139:SF52">
    <property type="entry name" value="SI:DKEY-122A22.2"/>
    <property type="match status" value="1"/>
</dbReference>
<accession>A0A1X7V5I3</accession>
<dbReference type="InterPro" id="IPR000073">
    <property type="entry name" value="AB_hydrolase_1"/>
</dbReference>
<dbReference type="Gene3D" id="3.40.50.1820">
    <property type="entry name" value="alpha/beta hydrolase"/>
    <property type="match status" value="1"/>
</dbReference>
<dbReference type="InterPro" id="IPR052370">
    <property type="entry name" value="Meta-cleavage_hydrolase"/>
</dbReference>
<name>A0A1X7V5I3_AMPQE</name>
<dbReference type="InParanoid" id="A0A1X7V5I3"/>
<proteinExistence type="predicted"/>
<dbReference type="STRING" id="400682.A0A1X7V5I3"/>
<dbReference type="OMA" id="NTESWTH"/>
<evidence type="ECO:0000313" key="2">
    <source>
        <dbReference type="EnsemblMetazoa" id="Aqu2.1.34782_001"/>
    </source>
</evidence>
<dbReference type="eggNOG" id="KOG2382">
    <property type="taxonomic scope" value="Eukaryota"/>
</dbReference>
<dbReference type="OrthoDB" id="408373at2759"/>
<evidence type="ECO:0000259" key="1">
    <source>
        <dbReference type="Pfam" id="PF00561"/>
    </source>
</evidence>
<protein>
    <recommendedName>
        <fullName evidence="1">AB hydrolase-1 domain-containing protein</fullName>
    </recommendedName>
</protein>
<dbReference type="AlphaFoldDB" id="A0A1X7V5I3"/>
<dbReference type="PANTHER" id="PTHR43139">
    <property type="entry name" value="SI:DKEY-122A22.2"/>
    <property type="match status" value="1"/>
</dbReference>
<dbReference type="EnsemblMetazoa" id="Aqu2.1.34782_001">
    <property type="protein sequence ID" value="Aqu2.1.34782_001"/>
    <property type="gene ID" value="Aqu2.1.34782"/>
</dbReference>
<dbReference type="InterPro" id="IPR029058">
    <property type="entry name" value="AB_hydrolase_fold"/>
</dbReference>
<sequence>MTLSPLEEERAEFGYNIEAIRGKSLRIIATDSSSSRCVFFFHGGGGRACQFKHQIRALKDKSDVVAVDFLGHGDSKAPNQPNLYTEEEHFQDAYEIFMKYKKSENYIVSHCYGVIHSMRLLKRLRSENIHGVVQGCVFISIGVNCPVGSSASTLSMLPSFALEWLRPLARSSSNAKLFAPQTSPDLIAFENSISNNNRMYMMKVIGADCSNTESWTHWLQEGKEGIGDDIKVDFIIGESDGFFPVSSTQELCVQYGVSEERLHVISDAAHLPMLEKPDIVCSIIKKCIGIE</sequence>